<organism evidence="2 3">
    <name type="scientific">Plakobranchus ocellatus</name>
    <dbReference type="NCBI Taxonomy" id="259542"/>
    <lineage>
        <taxon>Eukaryota</taxon>
        <taxon>Metazoa</taxon>
        <taxon>Spiralia</taxon>
        <taxon>Lophotrochozoa</taxon>
        <taxon>Mollusca</taxon>
        <taxon>Gastropoda</taxon>
        <taxon>Heterobranchia</taxon>
        <taxon>Euthyneura</taxon>
        <taxon>Panpulmonata</taxon>
        <taxon>Sacoglossa</taxon>
        <taxon>Placobranchoidea</taxon>
        <taxon>Plakobranchidae</taxon>
        <taxon>Plakobranchus</taxon>
    </lineage>
</organism>
<reference evidence="2 3" key="1">
    <citation type="journal article" date="2021" name="Elife">
        <title>Chloroplast acquisition without the gene transfer in kleptoplastic sea slugs, Plakobranchus ocellatus.</title>
        <authorList>
            <person name="Maeda T."/>
            <person name="Takahashi S."/>
            <person name="Yoshida T."/>
            <person name="Shimamura S."/>
            <person name="Takaki Y."/>
            <person name="Nagai Y."/>
            <person name="Toyoda A."/>
            <person name="Suzuki Y."/>
            <person name="Arimoto A."/>
            <person name="Ishii H."/>
            <person name="Satoh N."/>
            <person name="Nishiyama T."/>
            <person name="Hasebe M."/>
            <person name="Maruyama T."/>
            <person name="Minagawa J."/>
            <person name="Obokata J."/>
            <person name="Shigenobu S."/>
        </authorList>
    </citation>
    <scope>NUCLEOTIDE SEQUENCE [LARGE SCALE GENOMIC DNA]</scope>
</reference>
<evidence type="ECO:0000313" key="3">
    <source>
        <dbReference type="Proteomes" id="UP000735302"/>
    </source>
</evidence>
<protein>
    <recommendedName>
        <fullName evidence="1">ZSWIM3 N-terminal domain-containing protein</fullName>
    </recommendedName>
</protein>
<evidence type="ECO:0000313" key="2">
    <source>
        <dbReference type="EMBL" id="GFO14829.1"/>
    </source>
</evidence>
<dbReference type="Pfam" id="PF21599">
    <property type="entry name" value="ZSWIM3_N"/>
    <property type="match status" value="1"/>
</dbReference>
<evidence type="ECO:0000259" key="1">
    <source>
        <dbReference type="Pfam" id="PF21599"/>
    </source>
</evidence>
<proteinExistence type="predicted"/>
<dbReference type="AlphaFoldDB" id="A0AAV4B811"/>
<sequence length="164" mass="18966">MDVMLQLDCLNMSVSDNANQAIVKVEPNPLLQQFQRGECFTSFEEFLSILSQYQQQNHVFFVRESGERLKFEPTLMERLVYKNVLFVCKQGRRKDPPRAKIRPNQTVVNGIYKSLIGEVELSVIDVHGECTDLEVEKAGFEEDPELVSRMNRLKLFFCVDAMRG</sequence>
<accession>A0AAV4B811</accession>
<name>A0AAV4B811_9GAST</name>
<gene>
    <name evidence="2" type="ORF">PoB_004133400</name>
</gene>
<dbReference type="Proteomes" id="UP000735302">
    <property type="component" value="Unassembled WGS sequence"/>
</dbReference>
<dbReference type="EMBL" id="BLXT01004580">
    <property type="protein sequence ID" value="GFO14829.1"/>
    <property type="molecule type" value="Genomic_DNA"/>
</dbReference>
<feature type="domain" description="ZSWIM3 N-terminal" evidence="1">
    <location>
        <begin position="36"/>
        <end position="93"/>
    </location>
</feature>
<keyword evidence="3" id="KW-1185">Reference proteome</keyword>
<dbReference type="InterPro" id="IPR048325">
    <property type="entry name" value="ZSWIM3_N"/>
</dbReference>
<comment type="caution">
    <text evidence="2">The sequence shown here is derived from an EMBL/GenBank/DDBJ whole genome shotgun (WGS) entry which is preliminary data.</text>
</comment>